<evidence type="ECO:0000313" key="1">
    <source>
        <dbReference type="EMBL" id="KAJ5108937.1"/>
    </source>
</evidence>
<reference evidence="1" key="2">
    <citation type="journal article" date="2023" name="IMA Fungus">
        <title>Comparative genomic study of the Penicillium genus elucidates a diverse pangenome and 15 lateral gene transfer events.</title>
        <authorList>
            <person name="Petersen C."/>
            <person name="Sorensen T."/>
            <person name="Nielsen M.R."/>
            <person name="Sondergaard T.E."/>
            <person name="Sorensen J.L."/>
            <person name="Fitzpatrick D.A."/>
            <person name="Frisvad J.C."/>
            <person name="Nielsen K.L."/>
        </authorList>
    </citation>
    <scope>NUCLEOTIDE SEQUENCE</scope>
    <source>
        <strain evidence="1">IBT 30069</strain>
    </source>
</reference>
<dbReference type="Proteomes" id="UP001149165">
    <property type="component" value="Unassembled WGS sequence"/>
</dbReference>
<organism evidence="1 2">
    <name type="scientific">Penicillium angulare</name>
    <dbReference type="NCBI Taxonomy" id="116970"/>
    <lineage>
        <taxon>Eukaryota</taxon>
        <taxon>Fungi</taxon>
        <taxon>Dikarya</taxon>
        <taxon>Ascomycota</taxon>
        <taxon>Pezizomycotina</taxon>
        <taxon>Eurotiomycetes</taxon>
        <taxon>Eurotiomycetidae</taxon>
        <taxon>Eurotiales</taxon>
        <taxon>Aspergillaceae</taxon>
        <taxon>Penicillium</taxon>
    </lineage>
</organism>
<keyword evidence="2" id="KW-1185">Reference proteome</keyword>
<accession>A0A9W9G0D5</accession>
<protein>
    <submittedName>
        <fullName evidence="1">Uncharacterized protein</fullName>
    </submittedName>
</protein>
<proteinExistence type="predicted"/>
<dbReference type="OrthoDB" id="10427064at2759"/>
<gene>
    <name evidence="1" type="ORF">N7456_005612</name>
</gene>
<name>A0A9W9G0D5_9EURO</name>
<reference evidence="1" key="1">
    <citation type="submission" date="2022-11" db="EMBL/GenBank/DDBJ databases">
        <authorList>
            <person name="Petersen C."/>
        </authorList>
    </citation>
    <scope>NUCLEOTIDE SEQUENCE</scope>
    <source>
        <strain evidence="1">IBT 30069</strain>
    </source>
</reference>
<dbReference type="AlphaFoldDB" id="A0A9W9G0D5"/>
<comment type="caution">
    <text evidence="1">The sequence shown here is derived from an EMBL/GenBank/DDBJ whole genome shotgun (WGS) entry which is preliminary data.</text>
</comment>
<sequence>MILTTFAIGYPDSNAGTLPDEFVQEAEEAMNGSIAELEAKVWKIRQKIIMRTRGLNIKKRDVVPMFHQIKNEITAEFGIEVEAADVLIMSCLNEAADAAEAYMQ</sequence>
<dbReference type="EMBL" id="JAPQKH010000003">
    <property type="protein sequence ID" value="KAJ5108937.1"/>
    <property type="molecule type" value="Genomic_DNA"/>
</dbReference>
<evidence type="ECO:0000313" key="2">
    <source>
        <dbReference type="Proteomes" id="UP001149165"/>
    </source>
</evidence>